<dbReference type="EMBL" id="FZQP02001114">
    <property type="protein sequence ID" value="VVC91708.1"/>
    <property type="molecule type" value="Genomic_DNA"/>
</dbReference>
<evidence type="ECO:0000313" key="2">
    <source>
        <dbReference type="EMBL" id="VVC91708.1"/>
    </source>
</evidence>
<evidence type="ECO:0008006" key="4">
    <source>
        <dbReference type="Google" id="ProtNLM"/>
    </source>
</evidence>
<keyword evidence="1" id="KW-0472">Membrane</keyword>
<name>A0A5E4Q2H4_9NEOP</name>
<evidence type="ECO:0000256" key="1">
    <source>
        <dbReference type="SAM" id="Phobius"/>
    </source>
</evidence>
<accession>A0A5E4Q2H4</accession>
<dbReference type="AlphaFoldDB" id="A0A5E4Q2H4"/>
<dbReference type="Proteomes" id="UP000324832">
    <property type="component" value="Unassembled WGS sequence"/>
</dbReference>
<evidence type="ECO:0000313" key="3">
    <source>
        <dbReference type="Proteomes" id="UP000324832"/>
    </source>
</evidence>
<sequence length="211" mass="24396">MSEINTVIIRFMTAKLLTLYHSLQVILFLLVTWLKNPFRNPWSVKLKLEPPARLTDPKYGTHKYLKANNIKLHYVESGDPTKPLMCIAIDMRGYGDSEKPEGIEHYKLNTLAADLRDLVRQLGALTPPINYYRANFGYSSELKPQDQQPVPFLFAHGSNEKYLNAKIRENIKTLYQHVEIAIIEDSGHFTQQEDPEKVNKLIRDFLAKQNL</sequence>
<proteinExistence type="predicted"/>
<keyword evidence="1" id="KW-1133">Transmembrane helix</keyword>
<dbReference type="Gene3D" id="3.40.50.1820">
    <property type="entry name" value="alpha/beta hydrolase"/>
    <property type="match status" value="2"/>
</dbReference>
<keyword evidence="3" id="KW-1185">Reference proteome</keyword>
<keyword evidence="1" id="KW-0812">Transmembrane</keyword>
<feature type="transmembrane region" description="Helical" evidence="1">
    <location>
        <begin position="12"/>
        <end position="34"/>
    </location>
</feature>
<organism evidence="2 3">
    <name type="scientific">Leptidea sinapis</name>
    <dbReference type="NCBI Taxonomy" id="189913"/>
    <lineage>
        <taxon>Eukaryota</taxon>
        <taxon>Metazoa</taxon>
        <taxon>Ecdysozoa</taxon>
        <taxon>Arthropoda</taxon>
        <taxon>Hexapoda</taxon>
        <taxon>Insecta</taxon>
        <taxon>Pterygota</taxon>
        <taxon>Neoptera</taxon>
        <taxon>Endopterygota</taxon>
        <taxon>Lepidoptera</taxon>
        <taxon>Glossata</taxon>
        <taxon>Ditrysia</taxon>
        <taxon>Papilionoidea</taxon>
        <taxon>Pieridae</taxon>
        <taxon>Dismorphiinae</taxon>
        <taxon>Leptidea</taxon>
    </lineage>
</organism>
<protein>
    <recommendedName>
        <fullName evidence="4">AB hydrolase-1 domain-containing protein</fullName>
    </recommendedName>
</protein>
<gene>
    <name evidence="2" type="ORF">LSINAPIS_LOCUS4317</name>
</gene>
<dbReference type="SUPFAM" id="SSF53474">
    <property type="entry name" value="alpha/beta-Hydrolases"/>
    <property type="match status" value="1"/>
</dbReference>
<dbReference type="InterPro" id="IPR029058">
    <property type="entry name" value="AB_hydrolase_fold"/>
</dbReference>
<reference evidence="2 3" key="1">
    <citation type="submission" date="2017-07" db="EMBL/GenBank/DDBJ databases">
        <authorList>
            <person name="Talla V."/>
            <person name="Backstrom N."/>
        </authorList>
    </citation>
    <scope>NUCLEOTIDE SEQUENCE [LARGE SCALE GENOMIC DNA]</scope>
</reference>
<dbReference type="PANTHER" id="PTHR43329">
    <property type="entry name" value="EPOXIDE HYDROLASE"/>
    <property type="match status" value="1"/>
</dbReference>